<proteinExistence type="predicted"/>
<dbReference type="Proteomes" id="UP000198305">
    <property type="component" value="Unassembled WGS sequence"/>
</dbReference>
<dbReference type="Pfam" id="PF03167">
    <property type="entry name" value="UDG"/>
    <property type="match status" value="1"/>
</dbReference>
<dbReference type="SMART" id="SM00987">
    <property type="entry name" value="UreE_C"/>
    <property type="match status" value="1"/>
</dbReference>
<accession>A0A238XS51</accession>
<dbReference type="EMBL" id="FZOA01000001">
    <property type="protein sequence ID" value="SNR61522.1"/>
    <property type="molecule type" value="Genomic_DNA"/>
</dbReference>
<evidence type="ECO:0000259" key="1">
    <source>
        <dbReference type="SMART" id="SM00986"/>
    </source>
</evidence>
<dbReference type="InterPro" id="IPR005122">
    <property type="entry name" value="Uracil-DNA_glycosylase-like"/>
</dbReference>
<dbReference type="CDD" id="cd10032">
    <property type="entry name" value="UDG-F6_HDG"/>
    <property type="match status" value="1"/>
</dbReference>
<name>A0A238XS51_9PROT</name>
<organism evidence="2 3">
    <name type="scientific">Methylobacillus rhizosphaerae</name>
    <dbReference type="NCBI Taxonomy" id="551994"/>
    <lineage>
        <taxon>Bacteria</taxon>
        <taxon>Pseudomonadati</taxon>
        <taxon>Pseudomonadota</taxon>
        <taxon>Betaproteobacteria</taxon>
        <taxon>Nitrosomonadales</taxon>
        <taxon>Methylophilaceae</taxon>
        <taxon>Methylobacillus</taxon>
    </lineage>
</organism>
<keyword evidence="3" id="KW-1185">Reference proteome</keyword>
<dbReference type="RefSeq" id="WP_218816183.1">
    <property type="nucleotide sequence ID" value="NZ_FZOA01000001.1"/>
</dbReference>
<dbReference type="AlphaFoldDB" id="A0A238XS51"/>
<dbReference type="InterPro" id="IPR026353">
    <property type="entry name" value="Hypoxan-DNA_Glyclase"/>
</dbReference>
<feature type="domain" description="Uracil-DNA glycosylase-like" evidence="1">
    <location>
        <begin position="7"/>
        <end position="161"/>
    </location>
</feature>
<protein>
    <submittedName>
        <fullName evidence="2">G/U mismatch-specific uracil-DNA glycosylase</fullName>
    </submittedName>
</protein>
<gene>
    <name evidence="2" type="ORF">SAMN05192560_0137</name>
</gene>
<evidence type="ECO:0000313" key="2">
    <source>
        <dbReference type="EMBL" id="SNR61522.1"/>
    </source>
</evidence>
<reference evidence="3" key="1">
    <citation type="submission" date="2017-06" db="EMBL/GenBank/DDBJ databases">
        <authorList>
            <person name="Varghese N."/>
            <person name="Submissions S."/>
        </authorList>
    </citation>
    <scope>NUCLEOTIDE SEQUENCE [LARGE SCALE GENOMIC DNA]</scope>
    <source>
        <strain evidence="3">Ca-68</strain>
    </source>
</reference>
<sequence length="178" mass="20364">MLVHSFPPAISANCRVLILGSMPGRRSLEMQQYYAHPQNLFWPFIRTTLSMPETPVYQDRLALLNQHGVGLWDVLQECFRTGSLDSDIEEVSIIANDFSTLLQQFPGIRHIFFNGSKAEQAFRRHVLKHQSLPAGLHYHRLPSTSPANASIPRARKLADWQYIATILHQTTPENYVQK</sequence>
<dbReference type="Gene3D" id="3.40.470.10">
    <property type="entry name" value="Uracil-DNA glycosylase-like domain"/>
    <property type="match status" value="1"/>
</dbReference>
<dbReference type="SUPFAM" id="SSF52141">
    <property type="entry name" value="Uracil-DNA glycosylase-like"/>
    <property type="match status" value="1"/>
</dbReference>
<dbReference type="SMART" id="SM00986">
    <property type="entry name" value="UDG"/>
    <property type="match status" value="1"/>
</dbReference>
<dbReference type="InterPro" id="IPR036895">
    <property type="entry name" value="Uracil-DNA_glycosylase-like_sf"/>
</dbReference>
<evidence type="ECO:0000313" key="3">
    <source>
        <dbReference type="Proteomes" id="UP000198305"/>
    </source>
</evidence>
<dbReference type="NCBIfam" id="TIGR04274">
    <property type="entry name" value="hypoxanDNAglyco"/>
    <property type="match status" value="1"/>
</dbReference>